<dbReference type="EnsemblMetazoa" id="PPA43551.1">
    <property type="protein sequence ID" value="PPA43551.1"/>
    <property type="gene ID" value="WBGene00281920"/>
</dbReference>
<accession>A0A2A6C6V4</accession>
<accession>A0A8R1V1M8</accession>
<sequence>MRVIESGSSTSSGRAHCIVFFSLSALQMGSFIHRATVPRRCFGRQLGHARLGDVTVAEGRSGKDTVRYMSQKQDRKRMRRHGIAEDPIDIETRTGERVWEMERARWKDEGGEMDG</sequence>
<evidence type="ECO:0000313" key="1">
    <source>
        <dbReference type="EnsemblMetazoa" id="PPA43551.1"/>
    </source>
</evidence>
<dbReference type="AlphaFoldDB" id="A0A2A6C6V4"/>
<name>A0A2A6C6V4_PRIPA</name>
<protein>
    <submittedName>
        <fullName evidence="1">Uncharacterized protein</fullName>
    </submittedName>
</protein>
<keyword evidence="2" id="KW-1185">Reference proteome</keyword>
<proteinExistence type="predicted"/>
<evidence type="ECO:0000313" key="2">
    <source>
        <dbReference type="Proteomes" id="UP000005239"/>
    </source>
</evidence>
<gene>
    <name evidence="1" type="primary">WBGene00281920</name>
</gene>
<dbReference type="Proteomes" id="UP000005239">
    <property type="component" value="Unassembled WGS sequence"/>
</dbReference>
<reference evidence="1" key="2">
    <citation type="submission" date="2022-06" db="UniProtKB">
        <authorList>
            <consortium name="EnsemblMetazoa"/>
        </authorList>
    </citation>
    <scope>IDENTIFICATION</scope>
    <source>
        <strain evidence="1">PS312</strain>
    </source>
</reference>
<organism evidence="1 2">
    <name type="scientific">Pristionchus pacificus</name>
    <name type="common">Parasitic nematode worm</name>
    <dbReference type="NCBI Taxonomy" id="54126"/>
    <lineage>
        <taxon>Eukaryota</taxon>
        <taxon>Metazoa</taxon>
        <taxon>Ecdysozoa</taxon>
        <taxon>Nematoda</taxon>
        <taxon>Chromadorea</taxon>
        <taxon>Rhabditida</taxon>
        <taxon>Rhabditina</taxon>
        <taxon>Diplogasteromorpha</taxon>
        <taxon>Diplogasteroidea</taxon>
        <taxon>Neodiplogasteridae</taxon>
        <taxon>Pristionchus</taxon>
    </lineage>
</organism>
<reference evidence="2" key="1">
    <citation type="journal article" date="2008" name="Nat. Genet.">
        <title>The Pristionchus pacificus genome provides a unique perspective on nematode lifestyle and parasitism.</title>
        <authorList>
            <person name="Dieterich C."/>
            <person name="Clifton S.W."/>
            <person name="Schuster L.N."/>
            <person name="Chinwalla A."/>
            <person name="Delehaunty K."/>
            <person name="Dinkelacker I."/>
            <person name="Fulton L."/>
            <person name="Fulton R."/>
            <person name="Godfrey J."/>
            <person name="Minx P."/>
            <person name="Mitreva M."/>
            <person name="Roeseler W."/>
            <person name="Tian H."/>
            <person name="Witte H."/>
            <person name="Yang S.P."/>
            <person name="Wilson R.K."/>
            <person name="Sommer R.J."/>
        </authorList>
    </citation>
    <scope>NUCLEOTIDE SEQUENCE [LARGE SCALE GENOMIC DNA]</scope>
    <source>
        <strain evidence="2">PS312</strain>
    </source>
</reference>